<dbReference type="Proteomes" id="UP000420635">
    <property type="component" value="Unassembled WGS sequence"/>
</dbReference>
<evidence type="ECO:0000313" key="3">
    <source>
        <dbReference type="Proteomes" id="UP000420635"/>
    </source>
</evidence>
<name>A0A646HHW2_9BACT</name>
<evidence type="ECO:0000313" key="4">
    <source>
        <dbReference type="Proteomes" id="UP000480425"/>
    </source>
</evidence>
<reference evidence="2" key="2">
    <citation type="submission" date="2022-12" db="EMBL/GenBank/DDBJ databases">
        <title>Distinct polysaccharide growth profiles of human intestinal Prevotella copri isolates.</title>
        <authorList>
            <person name="Fehlner-Peach H."/>
            <person name="Magnabosco C."/>
            <person name="Raghavan V."/>
            <person name="Scher J.U."/>
            <person name="Tett A."/>
            <person name="Cox L.M."/>
            <person name="Gottsegen C."/>
            <person name="Watters A."/>
            <person name="Wiltshire- Gordon J.D."/>
            <person name="Segata N."/>
            <person name="Bonneau R."/>
            <person name="Littman D.R."/>
        </authorList>
    </citation>
    <scope>NUCLEOTIDE SEQUENCE</scope>
    <source>
        <strain evidence="4">iA622</strain>
        <strain evidence="1">IA622</strain>
        <strain evidence="2">IP54</strain>
    </source>
</reference>
<gene>
    <name evidence="2" type="ORF">F7D59_15335</name>
    <name evidence="1" type="ORF">F7D73_04420</name>
</gene>
<evidence type="ECO:0000313" key="2">
    <source>
        <dbReference type="EMBL" id="MQN91186.1"/>
    </source>
</evidence>
<organism evidence="2 3">
    <name type="scientific">Segatella copri</name>
    <dbReference type="NCBI Taxonomy" id="165179"/>
    <lineage>
        <taxon>Bacteria</taxon>
        <taxon>Pseudomonadati</taxon>
        <taxon>Bacteroidota</taxon>
        <taxon>Bacteroidia</taxon>
        <taxon>Bacteroidales</taxon>
        <taxon>Prevotellaceae</taxon>
        <taxon>Segatella</taxon>
    </lineage>
</organism>
<protein>
    <submittedName>
        <fullName evidence="2">Uncharacterized protein</fullName>
    </submittedName>
</protein>
<accession>A0A646HHW2</accession>
<comment type="caution">
    <text evidence="2">The sequence shown here is derived from an EMBL/GenBank/DDBJ whole genome shotgun (WGS) entry which is preliminary data.</text>
</comment>
<evidence type="ECO:0000313" key="1">
    <source>
        <dbReference type="EMBL" id="MQN80211.1"/>
    </source>
</evidence>
<dbReference type="AlphaFoldDB" id="A0A646HHW2"/>
<dbReference type="Proteomes" id="UP000480425">
    <property type="component" value="Unassembled WGS sequence"/>
</dbReference>
<dbReference type="EMBL" id="VZBQ01000160">
    <property type="protein sequence ID" value="MQN91186.1"/>
    <property type="molecule type" value="Genomic_DNA"/>
</dbReference>
<proteinExistence type="predicted"/>
<dbReference type="RefSeq" id="WP_153083503.1">
    <property type="nucleotide sequence ID" value="NZ_VZAS01000100.1"/>
</dbReference>
<dbReference type="OrthoDB" id="9788916at2"/>
<reference evidence="3" key="1">
    <citation type="submission" date="2019-09" db="EMBL/GenBank/DDBJ databases">
        <title>Distinct polysaccharide growth profiles of human intestinal Prevotella copri isolates.</title>
        <authorList>
            <person name="Fehlner-Peach H."/>
            <person name="Magnabosco C."/>
            <person name="Raghavan V."/>
            <person name="Scher J.U."/>
            <person name="Tett A."/>
            <person name="Cox L.M."/>
            <person name="Gottsegen C."/>
            <person name="Watters A."/>
            <person name="Wiltshire- Gordon J.D."/>
            <person name="Segata N."/>
            <person name="Bonneau R."/>
            <person name="Littman D.R."/>
        </authorList>
    </citation>
    <scope>NUCLEOTIDE SEQUENCE [LARGE SCALE GENOMIC DNA]</scope>
    <source>
        <strain evidence="3">iP54</strain>
    </source>
</reference>
<dbReference type="EMBL" id="VZCB01000043">
    <property type="protein sequence ID" value="MQN80211.1"/>
    <property type="molecule type" value="Genomic_DNA"/>
</dbReference>
<sequence length="167" mass="19742">MAKKKHRGHYCKICGEYKSNESFSGKGHAQHICKECMGEMKKENKKILDLPFGDNEFEIVDADEYIDTILYGNNEERENKTFKKLSREQKMVLKAIVQDEITFYWQAHRQIPVNDKLKQLRSSVNTVVYEQLDFAIKDDTMFKAYIQEQVITVINKILRQEKEQNNQ</sequence>